<evidence type="ECO:0000256" key="4">
    <source>
        <dbReference type="ARBA" id="ARBA00023163"/>
    </source>
</evidence>
<dbReference type="InterPro" id="IPR013324">
    <property type="entry name" value="RNA_pol_sigma_r3/r4-like"/>
</dbReference>
<feature type="domain" description="RNA polymerase sigma-70 region 2" evidence="5">
    <location>
        <begin position="24"/>
        <end position="91"/>
    </location>
</feature>
<dbReference type="InterPro" id="IPR039425">
    <property type="entry name" value="RNA_pol_sigma-70-like"/>
</dbReference>
<dbReference type="PANTHER" id="PTHR43133">
    <property type="entry name" value="RNA POLYMERASE ECF-TYPE SIGMA FACTO"/>
    <property type="match status" value="1"/>
</dbReference>
<evidence type="ECO:0000256" key="3">
    <source>
        <dbReference type="ARBA" id="ARBA00023082"/>
    </source>
</evidence>
<protein>
    <submittedName>
        <fullName evidence="7">RNA polymerase, sigma-24 subunit, ECF subfamily</fullName>
    </submittedName>
</protein>
<dbReference type="Pfam" id="PF04542">
    <property type="entry name" value="Sigma70_r2"/>
    <property type="match status" value="1"/>
</dbReference>
<dbReference type="Proteomes" id="UP000001572">
    <property type="component" value="Chromosome"/>
</dbReference>
<accession>A6TX33</accession>
<keyword evidence="3" id="KW-0731">Sigma factor</keyword>
<reference evidence="8" key="1">
    <citation type="journal article" date="2016" name="Genome Announc.">
        <title>Complete genome sequence of Alkaliphilus metalliredigens strain QYMF, an alkaliphilic and metal-reducing bacterium isolated from borax-contaminated leachate ponds.</title>
        <authorList>
            <person name="Hwang C."/>
            <person name="Copeland A."/>
            <person name="Lucas S."/>
            <person name="Lapidus A."/>
            <person name="Barry K."/>
            <person name="Detter J.C."/>
            <person name="Glavina Del Rio T."/>
            <person name="Hammon N."/>
            <person name="Israni S."/>
            <person name="Dalin E."/>
            <person name="Tice H."/>
            <person name="Pitluck S."/>
            <person name="Chertkov O."/>
            <person name="Brettin T."/>
            <person name="Bruce D."/>
            <person name="Han C."/>
            <person name="Schmutz J."/>
            <person name="Larimer F."/>
            <person name="Land M.L."/>
            <person name="Hauser L."/>
            <person name="Kyrpides N."/>
            <person name="Mikhailova N."/>
            <person name="Ye Q."/>
            <person name="Zhou J."/>
            <person name="Richardson P."/>
            <person name="Fields M.W."/>
        </authorList>
    </citation>
    <scope>NUCLEOTIDE SEQUENCE [LARGE SCALE GENOMIC DNA]</scope>
    <source>
        <strain evidence="8">QYMF</strain>
    </source>
</reference>
<dbReference type="eggNOG" id="COG1595">
    <property type="taxonomic scope" value="Bacteria"/>
</dbReference>
<dbReference type="GO" id="GO:0016987">
    <property type="term" value="F:sigma factor activity"/>
    <property type="evidence" value="ECO:0007669"/>
    <property type="project" value="UniProtKB-KW"/>
</dbReference>
<organism evidence="7 8">
    <name type="scientific">Alkaliphilus metalliredigens (strain QYMF)</name>
    <dbReference type="NCBI Taxonomy" id="293826"/>
    <lineage>
        <taxon>Bacteria</taxon>
        <taxon>Bacillati</taxon>
        <taxon>Bacillota</taxon>
        <taxon>Clostridia</taxon>
        <taxon>Peptostreptococcales</taxon>
        <taxon>Natronincolaceae</taxon>
        <taxon>Alkaliphilus</taxon>
    </lineage>
</organism>
<evidence type="ECO:0000259" key="5">
    <source>
        <dbReference type="Pfam" id="PF04542"/>
    </source>
</evidence>
<dbReference type="STRING" id="293826.Amet_4683"/>
<dbReference type="GO" id="GO:0006352">
    <property type="term" value="P:DNA-templated transcription initiation"/>
    <property type="evidence" value="ECO:0007669"/>
    <property type="project" value="InterPro"/>
</dbReference>
<dbReference type="AlphaFoldDB" id="A6TX33"/>
<evidence type="ECO:0000259" key="6">
    <source>
        <dbReference type="Pfam" id="PF08281"/>
    </source>
</evidence>
<keyword evidence="8" id="KW-1185">Reference proteome</keyword>
<evidence type="ECO:0000313" key="7">
    <source>
        <dbReference type="EMBL" id="ABR50751.1"/>
    </source>
</evidence>
<evidence type="ECO:0000256" key="1">
    <source>
        <dbReference type="ARBA" id="ARBA00010641"/>
    </source>
</evidence>
<gene>
    <name evidence="7" type="ordered locus">Amet_4683</name>
</gene>
<dbReference type="EMBL" id="CP000724">
    <property type="protein sequence ID" value="ABR50751.1"/>
    <property type="molecule type" value="Genomic_DNA"/>
</dbReference>
<dbReference type="GO" id="GO:0003677">
    <property type="term" value="F:DNA binding"/>
    <property type="evidence" value="ECO:0007669"/>
    <property type="project" value="InterPro"/>
</dbReference>
<dbReference type="InterPro" id="IPR013325">
    <property type="entry name" value="RNA_pol_sigma_r2"/>
</dbReference>
<keyword evidence="4" id="KW-0804">Transcription</keyword>
<evidence type="ECO:0000256" key="2">
    <source>
        <dbReference type="ARBA" id="ARBA00023015"/>
    </source>
</evidence>
<comment type="similarity">
    <text evidence="1">Belongs to the sigma-70 factor family. ECF subfamily.</text>
</comment>
<dbReference type="Gene3D" id="1.10.1740.10">
    <property type="match status" value="1"/>
</dbReference>
<dbReference type="Gene3D" id="1.10.10.10">
    <property type="entry name" value="Winged helix-like DNA-binding domain superfamily/Winged helix DNA-binding domain"/>
    <property type="match status" value="1"/>
</dbReference>
<dbReference type="KEGG" id="amt:Amet_4683"/>
<dbReference type="InterPro" id="IPR014284">
    <property type="entry name" value="RNA_pol_sigma-70_dom"/>
</dbReference>
<name>A6TX33_ALKMQ</name>
<dbReference type="PANTHER" id="PTHR43133:SF60">
    <property type="entry name" value="RNA POLYMERASE SIGMA FACTOR SIGV"/>
    <property type="match status" value="1"/>
</dbReference>
<dbReference type="InterPro" id="IPR013249">
    <property type="entry name" value="RNA_pol_sigma70_r4_t2"/>
</dbReference>
<dbReference type="CDD" id="cd06171">
    <property type="entry name" value="Sigma70_r4"/>
    <property type="match status" value="1"/>
</dbReference>
<dbReference type="Pfam" id="PF08281">
    <property type="entry name" value="Sigma70_r4_2"/>
    <property type="match status" value="1"/>
</dbReference>
<dbReference type="InterPro" id="IPR007627">
    <property type="entry name" value="RNA_pol_sigma70_r2"/>
</dbReference>
<sequence length="188" mass="22450">MEKVISSKEHIKLQDTTEDVQYSMYKLYYRDVYRTVYYITKNKELSQDLTNEAYLKAYDKLETLDDINKFKQWICIIAANLAKNHIRKHSKVISFYPMETLADDHMTEDIVIENMDKEEQKEKLRNSLEQLDPDAKEIITLRYYHHLTYEDVGKALSLKQGTVKSRLRRAKDKLIKIFNSEGEENEKR</sequence>
<evidence type="ECO:0000313" key="8">
    <source>
        <dbReference type="Proteomes" id="UP000001572"/>
    </source>
</evidence>
<dbReference type="HOGENOM" id="CLU_047691_3_1_9"/>
<dbReference type="RefSeq" id="WP_012065639.1">
    <property type="nucleotide sequence ID" value="NC_009633.1"/>
</dbReference>
<feature type="domain" description="RNA polymerase sigma factor 70 region 4 type 2" evidence="6">
    <location>
        <begin position="122"/>
        <end position="174"/>
    </location>
</feature>
<dbReference type="OrthoDB" id="2678696at2"/>
<proteinExistence type="inferred from homology"/>
<keyword evidence="2" id="KW-0805">Transcription regulation</keyword>
<dbReference type="SUPFAM" id="SSF88946">
    <property type="entry name" value="Sigma2 domain of RNA polymerase sigma factors"/>
    <property type="match status" value="1"/>
</dbReference>
<dbReference type="SUPFAM" id="SSF88659">
    <property type="entry name" value="Sigma3 and sigma4 domains of RNA polymerase sigma factors"/>
    <property type="match status" value="1"/>
</dbReference>
<dbReference type="NCBIfam" id="TIGR02937">
    <property type="entry name" value="sigma70-ECF"/>
    <property type="match status" value="1"/>
</dbReference>
<dbReference type="InterPro" id="IPR036388">
    <property type="entry name" value="WH-like_DNA-bd_sf"/>
</dbReference>